<dbReference type="Pfam" id="PF03816">
    <property type="entry name" value="LytR_cpsA_psr"/>
    <property type="match status" value="1"/>
</dbReference>
<feature type="region of interest" description="Disordered" evidence="2">
    <location>
        <begin position="328"/>
        <end position="351"/>
    </location>
</feature>
<feature type="domain" description="Cell envelope-related transcriptional attenuator" evidence="3">
    <location>
        <begin position="96"/>
        <end position="243"/>
    </location>
</feature>
<dbReference type="NCBIfam" id="TIGR00350">
    <property type="entry name" value="lytR_cpsA_psr"/>
    <property type="match status" value="1"/>
</dbReference>
<evidence type="ECO:0000313" key="5">
    <source>
        <dbReference type="Proteomes" id="UP001595817"/>
    </source>
</evidence>
<dbReference type="EMBL" id="JBHSEC010000003">
    <property type="protein sequence ID" value="MFC4409580.1"/>
    <property type="molecule type" value="Genomic_DNA"/>
</dbReference>
<dbReference type="InterPro" id="IPR004474">
    <property type="entry name" value="LytR_CpsA_psr"/>
</dbReference>
<comment type="caution">
    <text evidence="4">The sequence shown here is derived from an EMBL/GenBank/DDBJ whole genome shotgun (WGS) entry which is preliminary data.</text>
</comment>
<proteinExistence type="inferred from homology"/>
<evidence type="ECO:0000313" key="4">
    <source>
        <dbReference type="EMBL" id="MFC4409580.1"/>
    </source>
</evidence>
<evidence type="ECO:0000256" key="2">
    <source>
        <dbReference type="SAM" id="MobiDB-lite"/>
    </source>
</evidence>
<protein>
    <submittedName>
        <fullName evidence="4">LCP family protein</fullName>
    </submittedName>
</protein>
<dbReference type="PANTHER" id="PTHR33392:SF3">
    <property type="entry name" value="POLYISOPRENYL-TEICHOIC ACID--PEPTIDOGLYCAN TEICHOIC ACID TRANSFERASE TAGT"/>
    <property type="match status" value="1"/>
</dbReference>
<name>A0ABV8X677_9LACT</name>
<dbReference type="RefSeq" id="WP_378152474.1">
    <property type="nucleotide sequence ID" value="NZ_JBHSEC010000003.1"/>
</dbReference>
<evidence type="ECO:0000256" key="1">
    <source>
        <dbReference type="ARBA" id="ARBA00006068"/>
    </source>
</evidence>
<gene>
    <name evidence="4" type="ORF">ACFOZY_03905</name>
</gene>
<sequence length="351" mass="39175">MRRKEFRKHSKGSSKKKLALKISLLLALSLLLSLTAYGVYLTKKVEHAANNAYEVAGQKGSTLRDNEVQPVSDNVSILFIGVDNSEARNQGERNTRTDALMVATLNNKDKSVKLLSIPRDSYVYIPEAGYEDKITHAYGHGGTRVTIETVEELLEIPIDYYVKMDFNAFIDVVDALDGITVDVPFNRLEKDENDRRTVQLTKGLQTLDGRHALALARTRYVDNDIERGKRQQMILEAVIDKATSASSFTKYGDVIDAVGGNMKTDMTFDEMTSFFNYIKGGKPQIDSLSLTGDDDMSTGTYYWILDEEDLEETRDILKAHLGLTTDTSNLSDGSSSIQDPTHTAQGQYDED</sequence>
<dbReference type="Gene3D" id="3.40.630.190">
    <property type="entry name" value="LCP protein"/>
    <property type="match status" value="1"/>
</dbReference>
<reference evidence="5" key="1">
    <citation type="journal article" date="2019" name="Int. J. Syst. Evol. Microbiol.">
        <title>The Global Catalogue of Microorganisms (GCM) 10K type strain sequencing project: providing services to taxonomists for standard genome sequencing and annotation.</title>
        <authorList>
            <consortium name="The Broad Institute Genomics Platform"/>
            <consortium name="The Broad Institute Genome Sequencing Center for Infectious Disease"/>
            <person name="Wu L."/>
            <person name="Ma J."/>
        </authorList>
    </citation>
    <scope>NUCLEOTIDE SEQUENCE [LARGE SCALE GENOMIC DNA]</scope>
    <source>
        <strain evidence="5">CCUG 59778</strain>
    </source>
</reference>
<organism evidence="4 5">
    <name type="scientific">Chungangia koreensis</name>
    <dbReference type="NCBI Taxonomy" id="752657"/>
    <lineage>
        <taxon>Bacteria</taxon>
        <taxon>Bacillati</taxon>
        <taxon>Bacillota</taxon>
        <taxon>Bacilli</taxon>
        <taxon>Lactobacillales</taxon>
        <taxon>Chungangia</taxon>
    </lineage>
</organism>
<dbReference type="InterPro" id="IPR050922">
    <property type="entry name" value="LytR/CpsA/Psr_CW_biosynth"/>
</dbReference>
<comment type="similarity">
    <text evidence="1">Belongs to the LytR/CpsA/Psr (LCP) family.</text>
</comment>
<dbReference type="Proteomes" id="UP001595817">
    <property type="component" value="Unassembled WGS sequence"/>
</dbReference>
<keyword evidence="5" id="KW-1185">Reference proteome</keyword>
<accession>A0ABV8X677</accession>
<dbReference type="PANTHER" id="PTHR33392">
    <property type="entry name" value="POLYISOPRENYL-TEICHOIC ACID--PEPTIDOGLYCAN TEICHOIC ACID TRANSFERASE TAGU"/>
    <property type="match status" value="1"/>
</dbReference>
<evidence type="ECO:0000259" key="3">
    <source>
        <dbReference type="Pfam" id="PF03816"/>
    </source>
</evidence>